<dbReference type="AlphaFoldDB" id="A0A177LZT7"/>
<organism evidence="2 3">
    <name type="scientific">Methylomonas methanica</name>
    <dbReference type="NCBI Taxonomy" id="421"/>
    <lineage>
        <taxon>Bacteria</taxon>
        <taxon>Pseudomonadati</taxon>
        <taxon>Pseudomonadota</taxon>
        <taxon>Gammaproteobacteria</taxon>
        <taxon>Methylococcales</taxon>
        <taxon>Methylococcaceae</taxon>
        <taxon>Methylomonas</taxon>
    </lineage>
</organism>
<evidence type="ECO:0000313" key="2">
    <source>
        <dbReference type="EMBL" id="OAH98482.1"/>
    </source>
</evidence>
<name>A0A177LZT7_METMH</name>
<comment type="caution">
    <text evidence="2">The sequence shown here is derived from an EMBL/GenBank/DDBJ whole genome shotgun (WGS) entry which is preliminary data.</text>
</comment>
<protein>
    <recommendedName>
        <fullName evidence="4">Antitoxin</fullName>
    </recommendedName>
</protein>
<sequence>MIVSTYTLYNAKTHLSSLVEQAFAGEEVIIAKGKLPLVKLVPITESRPQRRFGAMKGQAPVTEAFFEALPDEELDAWAQ</sequence>
<gene>
    <name evidence="2" type="ORF">A1353_02295</name>
</gene>
<evidence type="ECO:0008006" key="4">
    <source>
        <dbReference type="Google" id="ProtNLM"/>
    </source>
</evidence>
<dbReference type="InterPro" id="IPR036165">
    <property type="entry name" value="YefM-like_sf"/>
</dbReference>
<comment type="similarity">
    <text evidence="1">Belongs to the phD/YefM antitoxin family.</text>
</comment>
<evidence type="ECO:0000256" key="1">
    <source>
        <dbReference type="ARBA" id="ARBA00009981"/>
    </source>
</evidence>
<dbReference type="SUPFAM" id="SSF143120">
    <property type="entry name" value="YefM-like"/>
    <property type="match status" value="1"/>
</dbReference>
<dbReference type="EMBL" id="LUUH01000088">
    <property type="protein sequence ID" value="OAH98482.1"/>
    <property type="molecule type" value="Genomic_DNA"/>
</dbReference>
<proteinExistence type="inferred from homology"/>
<accession>A0A177LZT7</accession>
<dbReference type="Proteomes" id="UP000077763">
    <property type="component" value="Unassembled WGS sequence"/>
</dbReference>
<evidence type="ECO:0000313" key="3">
    <source>
        <dbReference type="Proteomes" id="UP000077763"/>
    </source>
</evidence>
<reference evidence="2 3" key="1">
    <citation type="submission" date="2016-03" db="EMBL/GenBank/DDBJ databases">
        <authorList>
            <person name="Ploux O."/>
        </authorList>
    </citation>
    <scope>NUCLEOTIDE SEQUENCE [LARGE SCALE GENOMIC DNA]</scope>
    <source>
        <strain evidence="2 3">R-45371</strain>
    </source>
</reference>